<proteinExistence type="predicted"/>
<dbReference type="Pfam" id="PF05699">
    <property type="entry name" value="Dimer_Tnp_hAT"/>
    <property type="match status" value="1"/>
</dbReference>
<organism evidence="3 4">
    <name type="scientific">Aphis craccivora</name>
    <name type="common">Cowpea aphid</name>
    <dbReference type="NCBI Taxonomy" id="307492"/>
    <lineage>
        <taxon>Eukaryota</taxon>
        <taxon>Metazoa</taxon>
        <taxon>Ecdysozoa</taxon>
        <taxon>Arthropoda</taxon>
        <taxon>Hexapoda</taxon>
        <taxon>Insecta</taxon>
        <taxon>Pterygota</taxon>
        <taxon>Neoptera</taxon>
        <taxon>Paraneoptera</taxon>
        <taxon>Hemiptera</taxon>
        <taxon>Sternorrhyncha</taxon>
        <taxon>Aphidomorpha</taxon>
        <taxon>Aphidoidea</taxon>
        <taxon>Aphididae</taxon>
        <taxon>Aphidini</taxon>
        <taxon>Aphis</taxon>
        <taxon>Aphis</taxon>
    </lineage>
</organism>
<dbReference type="GO" id="GO:0046983">
    <property type="term" value="F:protein dimerization activity"/>
    <property type="evidence" value="ECO:0007669"/>
    <property type="project" value="InterPro"/>
</dbReference>
<evidence type="ECO:0000313" key="4">
    <source>
        <dbReference type="Proteomes" id="UP000478052"/>
    </source>
</evidence>
<evidence type="ECO:0000313" key="3">
    <source>
        <dbReference type="EMBL" id="KAF0715097.1"/>
    </source>
</evidence>
<sequence length="632" mass="73984">MATVEIEYCVISDLISKPFSRRSFSEKNEIIKIGRPCPIIPNLTSVHKDKKREYIRHFNTSQYDNTIWLTGSSVLNKLYCWPCLLFSTENGVWSKVGFDNLNTLTVAICRHEKSINHLKCFLQINTFGRNRIDHLLDEQKKTCDLMHNEKVKKNRTIFKRMIDAVCFLAKQELPLRGHDETSTSINRGNYLELLELIRQYDPILDNHLKESIVFRGTSSAIQNDIIVSLGTLITNRLKEELDRADFVALILDETSDIINKSQFSTVVRFVDKNGDVQERFLHFTDVSNDRSAVALFEHNFVKRKLPSVAPTRWNFTSRLVNTIKENYDMLILFFEHIHDNSDDWDSDSILKVQGFLFFLKKFLSKFLLNIFSTIFSFTDVLFDILQTKAMDIAYCIKKVKEIIIKLQQVRENDFEKIFNDLNTDGGNSCEPPARKRIRTNQAIGDNLNYRRLFSEILDNILNQIKSRFESMGKFEFFSLLNSELYEKYNKVFPDNELKCLDEQYGRFFDILRLKNELHVLYSSEDFKNKPIFEIIKFMNLNKLDLGLKEVYKLAKLIATIPSTTASAERSFSALKRIKTYCRSTQGQDRLSSLAILSIEKKILDDLKMNPEFYDNVTEIFVEKERRIDFIYK</sequence>
<dbReference type="InterPro" id="IPR008906">
    <property type="entry name" value="HATC_C_dom"/>
</dbReference>
<dbReference type="OrthoDB" id="8196265at2759"/>
<reference evidence="3 4" key="1">
    <citation type="submission" date="2019-08" db="EMBL/GenBank/DDBJ databases">
        <title>Whole genome of Aphis craccivora.</title>
        <authorList>
            <person name="Voronova N.V."/>
            <person name="Shulinski R.S."/>
            <person name="Bandarenka Y.V."/>
            <person name="Zhorov D.G."/>
            <person name="Warner D."/>
        </authorList>
    </citation>
    <scope>NUCLEOTIDE SEQUENCE [LARGE SCALE GENOMIC DNA]</scope>
    <source>
        <strain evidence="3">180601</strain>
        <tissue evidence="3">Whole Body</tissue>
    </source>
</reference>
<dbReference type="InterPro" id="IPR012337">
    <property type="entry name" value="RNaseH-like_sf"/>
</dbReference>
<dbReference type="InterPro" id="IPR025398">
    <property type="entry name" value="DUF4371"/>
</dbReference>
<dbReference type="EMBL" id="VUJU01010243">
    <property type="protein sequence ID" value="KAF0715097.1"/>
    <property type="molecule type" value="Genomic_DNA"/>
</dbReference>
<name>A0A6G0VZ88_APHCR</name>
<feature type="domain" description="HAT C-terminal dimerisation" evidence="1">
    <location>
        <begin position="525"/>
        <end position="601"/>
    </location>
</feature>
<feature type="domain" description="DUF4371" evidence="2">
    <location>
        <begin position="144"/>
        <end position="289"/>
    </location>
</feature>
<keyword evidence="4" id="KW-1185">Reference proteome</keyword>
<dbReference type="AlphaFoldDB" id="A0A6G0VZ88"/>
<dbReference type="PANTHER" id="PTHR45749:SF28">
    <property type="entry name" value="ZINC FINGER MYM-TYPE PROTEIN 1-LIKE-RELATED"/>
    <property type="match status" value="1"/>
</dbReference>
<dbReference type="SUPFAM" id="SSF53098">
    <property type="entry name" value="Ribonuclease H-like"/>
    <property type="match status" value="1"/>
</dbReference>
<gene>
    <name evidence="3" type="ORF">FWK35_00037817</name>
</gene>
<comment type="caution">
    <text evidence="3">The sequence shown here is derived from an EMBL/GenBank/DDBJ whole genome shotgun (WGS) entry which is preliminary data.</text>
</comment>
<dbReference type="Pfam" id="PF14291">
    <property type="entry name" value="DUF4371"/>
    <property type="match status" value="1"/>
</dbReference>
<dbReference type="Proteomes" id="UP000478052">
    <property type="component" value="Unassembled WGS sequence"/>
</dbReference>
<evidence type="ECO:0000259" key="1">
    <source>
        <dbReference type="Pfam" id="PF05699"/>
    </source>
</evidence>
<evidence type="ECO:0000259" key="2">
    <source>
        <dbReference type="Pfam" id="PF14291"/>
    </source>
</evidence>
<protein>
    <submittedName>
        <fullName evidence="3">Zinc finger MYM-type protein 1-like</fullName>
    </submittedName>
</protein>
<dbReference type="PANTHER" id="PTHR45749">
    <property type="match status" value="1"/>
</dbReference>
<accession>A0A6G0VZ88</accession>